<gene>
    <name evidence="1" type="ORF">METZ01_LOCUS126897</name>
</gene>
<dbReference type="SUPFAM" id="SSF50017">
    <property type="entry name" value="gp9"/>
    <property type="match status" value="1"/>
</dbReference>
<protein>
    <submittedName>
        <fullName evidence="1">Uncharacterized protein</fullName>
    </submittedName>
</protein>
<dbReference type="EMBL" id="UINC01017768">
    <property type="protein sequence ID" value="SVA74043.1"/>
    <property type="molecule type" value="Genomic_DNA"/>
</dbReference>
<dbReference type="InterPro" id="IPR036240">
    <property type="entry name" value="Gp9-like_sf"/>
</dbReference>
<dbReference type="AlphaFoldDB" id="A0A381YBX5"/>
<reference evidence="1" key="1">
    <citation type="submission" date="2018-05" db="EMBL/GenBank/DDBJ databases">
        <authorList>
            <person name="Lanie J.A."/>
            <person name="Ng W.-L."/>
            <person name="Kazmierczak K.M."/>
            <person name="Andrzejewski T.M."/>
            <person name="Davidsen T.M."/>
            <person name="Wayne K.J."/>
            <person name="Tettelin H."/>
            <person name="Glass J.I."/>
            <person name="Rusch D."/>
            <person name="Podicherti R."/>
            <person name="Tsui H.-C.T."/>
            <person name="Winkler M.E."/>
        </authorList>
    </citation>
    <scope>NUCLEOTIDE SEQUENCE</scope>
</reference>
<sequence>MPQIDLDGLNSRLYINELRSQSTSTIVVPSSTTLTVDTLALTKLEGNVTVAAGNSITVADTSGFTIAGDEIKPGGVKTWENKSATFTAVAGQSYIVDTSYGVFDVLLPATPDYGDTVNFLDATGNFGTNAMTLLGNGEKIMRVAGQDLAVDEDDTYIEMVYSGGTNGWLVAGTNLVL</sequence>
<name>A0A381YBX5_9ZZZZ</name>
<evidence type="ECO:0000313" key="1">
    <source>
        <dbReference type="EMBL" id="SVA74043.1"/>
    </source>
</evidence>
<proteinExistence type="predicted"/>
<organism evidence="1">
    <name type="scientific">marine metagenome</name>
    <dbReference type="NCBI Taxonomy" id="408172"/>
    <lineage>
        <taxon>unclassified sequences</taxon>
        <taxon>metagenomes</taxon>
        <taxon>ecological metagenomes</taxon>
    </lineage>
</organism>
<accession>A0A381YBX5</accession>